<organism evidence="2 3">
    <name type="scientific">Olleya marilimosa</name>
    <dbReference type="NCBI Taxonomy" id="272164"/>
    <lineage>
        <taxon>Bacteria</taxon>
        <taxon>Pseudomonadati</taxon>
        <taxon>Bacteroidota</taxon>
        <taxon>Flavobacteriia</taxon>
        <taxon>Flavobacteriales</taxon>
        <taxon>Flavobacteriaceae</taxon>
    </lineage>
</organism>
<evidence type="ECO:0000259" key="1">
    <source>
        <dbReference type="Pfam" id="PF00462"/>
    </source>
</evidence>
<dbReference type="SUPFAM" id="SSF52833">
    <property type="entry name" value="Thioredoxin-like"/>
    <property type="match status" value="1"/>
</dbReference>
<dbReference type="PROSITE" id="PS51354">
    <property type="entry name" value="GLUTAREDOXIN_2"/>
    <property type="match status" value="1"/>
</dbReference>
<comment type="caution">
    <text evidence="2">The sequence shown here is derived from an EMBL/GenBank/DDBJ whole genome shotgun (WGS) entry which is preliminary data.</text>
</comment>
<feature type="domain" description="Glutaredoxin" evidence="1">
    <location>
        <begin position="37"/>
        <end position="100"/>
    </location>
</feature>
<dbReference type="CDD" id="cd02976">
    <property type="entry name" value="NrdH"/>
    <property type="match status" value="1"/>
</dbReference>
<keyword evidence="3" id="KW-1185">Reference proteome</keyword>
<dbReference type="RefSeq" id="WP_084553644.1">
    <property type="nucleotide sequence ID" value="NZ_JACXXH010000006.1"/>
</dbReference>
<dbReference type="InterPro" id="IPR036249">
    <property type="entry name" value="Thioredoxin-like_sf"/>
</dbReference>
<accession>A0ABR8LUY8</accession>
<dbReference type="Pfam" id="PF00462">
    <property type="entry name" value="Glutaredoxin"/>
    <property type="match status" value="1"/>
</dbReference>
<reference evidence="2 3" key="1">
    <citation type="submission" date="2020-09" db="EMBL/GenBank/DDBJ databases">
        <title>Bacillus nautilus sp. nov., Chryseoglobus crepusculi sp. nov, and Psychrobacter noctis sp. nov., isolated from deep-sea sponges from the equatorial Atlantic.</title>
        <authorList>
            <person name="Stennett H.L."/>
            <person name="Williams S.E."/>
        </authorList>
    </citation>
    <scope>NUCLEOTIDE SEQUENCE [LARGE SCALE GENOMIC DNA]</scope>
    <source>
        <strain evidence="2 3">28M-24</strain>
    </source>
</reference>
<protein>
    <submittedName>
        <fullName evidence="2">Glutaredoxin family protein</fullName>
    </submittedName>
</protein>
<dbReference type="Proteomes" id="UP000627521">
    <property type="component" value="Unassembled WGS sequence"/>
</dbReference>
<dbReference type="PROSITE" id="PS51257">
    <property type="entry name" value="PROKAR_LIPOPROTEIN"/>
    <property type="match status" value="1"/>
</dbReference>
<gene>
    <name evidence="2" type="ORF">IEG06_11035</name>
</gene>
<name>A0ABR8LUY8_9FLAO</name>
<proteinExistence type="predicted"/>
<dbReference type="Gene3D" id="3.40.30.10">
    <property type="entry name" value="Glutaredoxin"/>
    <property type="match status" value="1"/>
</dbReference>
<dbReference type="InterPro" id="IPR002109">
    <property type="entry name" value="Glutaredoxin"/>
</dbReference>
<sequence>MKPFTLITILCLFFVSCNSSQKNDSLVLKDKQNKKAIIVYGSDTCHYCIDTKSYLEKNNIPYTFFDIDKNEKALQQMLNKLNKAKIDVTNLNIPVIEKNGEIFTNDINFEDFLKKIKQ</sequence>
<evidence type="ECO:0000313" key="3">
    <source>
        <dbReference type="Proteomes" id="UP000627521"/>
    </source>
</evidence>
<evidence type="ECO:0000313" key="2">
    <source>
        <dbReference type="EMBL" id="MBD3863987.1"/>
    </source>
</evidence>
<dbReference type="EMBL" id="JACXXH010000006">
    <property type="protein sequence ID" value="MBD3863987.1"/>
    <property type="molecule type" value="Genomic_DNA"/>
</dbReference>